<dbReference type="EMBL" id="GCHU01015171">
    <property type="protein sequence ID" value="JAG86482.1"/>
    <property type="molecule type" value="Transcribed_RNA"/>
</dbReference>
<evidence type="ECO:0000313" key="3">
    <source>
        <dbReference type="EMBL" id="JAG86482.1"/>
    </source>
</evidence>
<dbReference type="SUPFAM" id="SSF55961">
    <property type="entry name" value="Bet v1-like"/>
    <property type="match status" value="1"/>
</dbReference>
<reference evidence="3" key="1">
    <citation type="submission" date="2015-02" db="EMBL/GenBank/DDBJ databases">
        <title>A transcriptome of Wollemia nobilis - a relic of Gondwana.</title>
        <authorList>
            <person name="Chia J.Y."/>
            <person name="Leong Y.S."/>
            <person name="Abdul Karim S."/>
            <person name="Wan Azmi N."/>
            <person name="Hercus R."/>
            <person name="Croft L."/>
        </authorList>
    </citation>
    <scope>NUCLEOTIDE SEQUENCE</scope>
    <source>
        <strain evidence="3">MaeBrown</strain>
        <tissue evidence="3">Leaf</tissue>
    </source>
</reference>
<dbReference type="FunFam" id="3.30.530.20:FF:000007">
    <property type="entry name" value="Major pollen allergen Bet v 1-A"/>
    <property type="match status" value="1"/>
</dbReference>
<dbReference type="AlphaFoldDB" id="A0A0C9S3F2"/>
<dbReference type="GO" id="GO:0038023">
    <property type="term" value="F:signaling receptor activity"/>
    <property type="evidence" value="ECO:0007669"/>
    <property type="project" value="InterPro"/>
</dbReference>
<proteinExistence type="inferred from homology"/>
<dbReference type="InterPro" id="IPR000916">
    <property type="entry name" value="Bet_v_I/MLP"/>
</dbReference>
<dbReference type="PRINTS" id="PR00634">
    <property type="entry name" value="BETALLERGEN"/>
</dbReference>
<dbReference type="GO" id="GO:0010427">
    <property type="term" value="F:abscisic acid binding"/>
    <property type="evidence" value="ECO:0007669"/>
    <property type="project" value="InterPro"/>
</dbReference>
<dbReference type="SMART" id="SM01037">
    <property type="entry name" value="Bet_v_1"/>
    <property type="match status" value="1"/>
</dbReference>
<comment type="similarity">
    <text evidence="1">Belongs to the BetVI family.</text>
</comment>
<dbReference type="GO" id="GO:0005737">
    <property type="term" value="C:cytoplasm"/>
    <property type="evidence" value="ECO:0007669"/>
    <property type="project" value="TreeGrafter"/>
</dbReference>
<dbReference type="Pfam" id="PF00407">
    <property type="entry name" value="Bet_v_1"/>
    <property type="match status" value="1"/>
</dbReference>
<accession>A0A0C9S3F2</accession>
<dbReference type="InterPro" id="IPR024949">
    <property type="entry name" value="Bet_v_I_allergen"/>
</dbReference>
<dbReference type="InterPro" id="IPR050279">
    <property type="entry name" value="Plant_def-hormone_signal"/>
</dbReference>
<protein>
    <submittedName>
        <fullName evidence="3">TSA: Wollemia nobilis Ref_Wollemi_Transcript_15257_977 transcribed RNA sequence</fullName>
    </submittedName>
</protein>
<evidence type="ECO:0000256" key="1">
    <source>
        <dbReference type="ARBA" id="ARBA00009744"/>
    </source>
</evidence>
<organism evidence="3">
    <name type="scientific">Wollemia nobilis</name>
    <dbReference type="NCBI Taxonomy" id="56998"/>
    <lineage>
        <taxon>Eukaryota</taxon>
        <taxon>Viridiplantae</taxon>
        <taxon>Streptophyta</taxon>
        <taxon>Embryophyta</taxon>
        <taxon>Tracheophyta</taxon>
        <taxon>Spermatophyta</taxon>
        <taxon>Pinopsida</taxon>
        <taxon>Pinidae</taxon>
        <taxon>Conifers II</taxon>
        <taxon>Araucariales</taxon>
        <taxon>Araucariaceae</taxon>
        <taxon>Wollemia</taxon>
    </lineage>
</organism>
<dbReference type="GO" id="GO:0006952">
    <property type="term" value="P:defense response"/>
    <property type="evidence" value="ECO:0007669"/>
    <property type="project" value="InterPro"/>
</dbReference>
<feature type="domain" description="Bet v I/Major latex protein" evidence="2">
    <location>
        <begin position="1"/>
        <end position="156"/>
    </location>
</feature>
<dbReference type="PANTHER" id="PTHR31213:SF201">
    <property type="entry name" value="OS03G0300400 PROTEIN"/>
    <property type="match status" value="1"/>
</dbReference>
<dbReference type="PANTHER" id="PTHR31213">
    <property type="entry name" value="OS08G0374000 PROTEIN-RELATED"/>
    <property type="match status" value="1"/>
</dbReference>
<dbReference type="GO" id="GO:0004864">
    <property type="term" value="F:protein phosphatase inhibitor activity"/>
    <property type="evidence" value="ECO:0007669"/>
    <property type="project" value="InterPro"/>
</dbReference>
<dbReference type="InterPro" id="IPR023393">
    <property type="entry name" value="START-like_dom_sf"/>
</dbReference>
<dbReference type="GO" id="GO:0005634">
    <property type="term" value="C:nucleus"/>
    <property type="evidence" value="ECO:0007669"/>
    <property type="project" value="TreeGrafter"/>
</dbReference>
<evidence type="ECO:0000259" key="2">
    <source>
        <dbReference type="SMART" id="SM01037"/>
    </source>
</evidence>
<dbReference type="GO" id="GO:0009738">
    <property type="term" value="P:abscisic acid-activated signaling pathway"/>
    <property type="evidence" value="ECO:0007669"/>
    <property type="project" value="InterPro"/>
</dbReference>
<name>A0A0C9S3F2_9CONI</name>
<dbReference type="Gene3D" id="3.30.530.20">
    <property type="match status" value="1"/>
</dbReference>
<sequence length="161" mass="18024">MAEGSLTIEIESSVEAQRLWNAMVKDEHNLLPQQAPQIISGVTFVHGDGGVGSIKQFNFTPVNKDFSYVKERVDEVDEANFVYSCSHVEGGLLGKRVASAKFQQKYIPKSEGGCKFVWRCDYESLPGVEHEEDKVQEAKDNITALFRMLEAYLISNPGLYC</sequence>
<dbReference type="CDD" id="cd07816">
    <property type="entry name" value="Bet_v1-like"/>
    <property type="match status" value="1"/>
</dbReference>